<dbReference type="InterPro" id="IPR036412">
    <property type="entry name" value="HAD-like_sf"/>
</dbReference>
<dbReference type="InterPro" id="IPR010023">
    <property type="entry name" value="KdsC_fam"/>
</dbReference>
<organism evidence="7">
    <name type="scientific">mine drainage metagenome</name>
    <dbReference type="NCBI Taxonomy" id="410659"/>
    <lineage>
        <taxon>unclassified sequences</taxon>
        <taxon>metagenomes</taxon>
        <taxon>ecological metagenomes</taxon>
    </lineage>
</organism>
<dbReference type="GO" id="GO:0008781">
    <property type="term" value="F:N-acylneuraminate cytidylyltransferase activity"/>
    <property type="evidence" value="ECO:0007669"/>
    <property type="project" value="TreeGrafter"/>
</dbReference>
<sequence length="178" mass="19464">MKLSAEDLAQRARQIRLVGFDVDGILTPGTLIFDEQGRETKSFHSRDGVGLKLLQQAGLTLALVTGRRSSIVTLRARELGITHVFQGVHDKRQVMDTLLSGLGLHWEQLAYMGDDLPDLSVLCRSALALTVPEAPEEIRAAAHWVAPVGGGMGAARAAATWLFQARGEWARVLERWAD</sequence>
<dbReference type="GO" id="GO:0046872">
    <property type="term" value="F:metal ion binding"/>
    <property type="evidence" value="ECO:0007669"/>
    <property type="project" value="UniProtKB-KW"/>
</dbReference>
<dbReference type="InterPro" id="IPR050793">
    <property type="entry name" value="CMP-NeuNAc_synthase"/>
</dbReference>
<comment type="similarity">
    <text evidence="2">Belongs to the KdsC family.</text>
</comment>
<keyword evidence="4" id="KW-0479">Metal-binding</keyword>
<reference evidence="7" key="1">
    <citation type="submission" date="2018-10" db="EMBL/GenBank/DDBJ databases">
        <authorList>
            <person name="Plewniak F."/>
        </authorList>
    </citation>
    <scope>NUCLEOTIDE SEQUENCE</scope>
</reference>
<keyword evidence="6" id="KW-0460">Magnesium</keyword>
<dbReference type="Gene3D" id="3.40.50.1000">
    <property type="entry name" value="HAD superfamily/HAD-like"/>
    <property type="match status" value="1"/>
</dbReference>
<dbReference type="SUPFAM" id="SSF56784">
    <property type="entry name" value="HAD-like"/>
    <property type="match status" value="1"/>
</dbReference>
<dbReference type="PIRSF" id="PIRSF006118">
    <property type="entry name" value="KDO8-P_Ptase"/>
    <property type="match status" value="1"/>
</dbReference>
<comment type="subunit">
    <text evidence="3">Homotetramer.</text>
</comment>
<evidence type="ECO:0000256" key="4">
    <source>
        <dbReference type="ARBA" id="ARBA00022723"/>
    </source>
</evidence>
<name>A0A3P3ZP30_9ZZZZ</name>
<evidence type="ECO:0000256" key="3">
    <source>
        <dbReference type="ARBA" id="ARBA00011881"/>
    </source>
</evidence>
<dbReference type="PANTHER" id="PTHR21485">
    <property type="entry name" value="HAD SUPERFAMILY MEMBERS CMAS AND KDSC"/>
    <property type="match status" value="1"/>
</dbReference>
<dbReference type="NCBIfam" id="TIGR01670">
    <property type="entry name" value="KdsC-phosphatas"/>
    <property type="match status" value="1"/>
</dbReference>
<proteinExistence type="inferred from homology"/>
<dbReference type="InterPro" id="IPR023214">
    <property type="entry name" value="HAD_sf"/>
</dbReference>
<dbReference type="SFLD" id="SFLDS00003">
    <property type="entry name" value="Haloacid_Dehalogenase"/>
    <property type="match status" value="1"/>
</dbReference>
<evidence type="ECO:0000256" key="5">
    <source>
        <dbReference type="ARBA" id="ARBA00022801"/>
    </source>
</evidence>
<evidence type="ECO:0000256" key="6">
    <source>
        <dbReference type="ARBA" id="ARBA00022842"/>
    </source>
</evidence>
<dbReference type="SFLD" id="SFLDG01138">
    <property type="entry name" value="C1.6.2:_Deoxy-d-mannose-octulo"/>
    <property type="match status" value="1"/>
</dbReference>
<comment type="cofactor">
    <cofactor evidence="1">
        <name>Mg(2+)</name>
        <dbReference type="ChEBI" id="CHEBI:18420"/>
    </cofactor>
</comment>
<dbReference type="PANTHER" id="PTHR21485:SF3">
    <property type="entry name" value="N-ACYLNEURAMINATE CYTIDYLYLTRANSFERASE"/>
    <property type="match status" value="1"/>
</dbReference>
<keyword evidence="5 7" id="KW-0378">Hydrolase</keyword>
<dbReference type="GO" id="GO:0019143">
    <property type="term" value="F:3-deoxy-manno-octulosonate-8-phosphatase activity"/>
    <property type="evidence" value="ECO:0007669"/>
    <property type="project" value="UniProtKB-EC"/>
</dbReference>
<gene>
    <name evidence="7" type="primary">kdsC</name>
    <name evidence="7" type="ORF">CARN8_3180003</name>
</gene>
<dbReference type="FunFam" id="3.40.50.1000:FF:000029">
    <property type="entry name" value="3-deoxy-D-manno-octulosonate 8-phosphate phosphatase KdsC"/>
    <property type="match status" value="1"/>
</dbReference>
<accession>A0A3P3ZP30</accession>
<dbReference type="AlphaFoldDB" id="A0A3P3ZP30"/>
<dbReference type="EMBL" id="UOYP01000244">
    <property type="protein sequence ID" value="VAY88525.1"/>
    <property type="molecule type" value="Genomic_DNA"/>
</dbReference>
<dbReference type="SFLD" id="SFLDG01136">
    <property type="entry name" value="C1.6:_Phosphoserine_Phosphatas"/>
    <property type="match status" value="1"/>
</dbReference>
<evidence type="ECO:0000256" key="2">
    <source>
        <dbReference type="ARBA" id="ARBA00005893"/>
    </source>
</evidence>
<protein>
    <submittedName>
        <fullName evidence="7">3-deoxy-D-manno-octulosonate 8-phosphate phosphatase KdsC</fullName>
        <ecNumber evidence="7">3.1.3.45</ecNumber>
    </submittedName>
</protein>
<dbReference type="EC" id="3.1.3.45" evidence="7"/>
<evidence type="ECO:0000313" key="7">
    <source>
        <dbReference type="EMBL" id="VAY88525.1"/>
    </source>
</evidence>
<evidence type="ECO:0000256" key="1">
    <source>
        <dbReference type="ARBA" id="ARBA00001946"/>
    </source>
</evidence>